<protein>
    <submittedName>
        <fullName evidence="1">Nuclear receptor</fullName>
    </submittedName>
</protein>
<dbReference type="PROSITE" id="PS51843">
    <property type="entry name" value="NR_LBD"/>
    <property type="match status" value="1"/>
</dbReference>
<dbReference type="Pfam" id="PF00104">
    <property type="entry name" value="Hormone_recep"/>
    <property type="match status" value="1"/>
</dbReference>
<proteinExistence type="predicted"/>
<keyword evidence="2" id="KW-1185">Reference proteome</keyword>
<dbReference type="AlphaFoldDB" id="A0A2A6D1Q0"/>
<evidence type="ECO:0000313" key="2">
    <source>
        <dbReference type="Proteomes" id="UP000005239"/>
    </source>
</evidence>
<dbReference type="EnsemblMetazoa" id="PPA42356.1">
    <property type="protein sequence ID" value="PPA42356.1"/>
    <property type="gene ID" value="WBGene00280725"/>
</dbReference>
<dbReference type="GO" id="GO:0005634">
    <property type="term" value="C:nucleus"/>
    <property type="evidence" value="ECO:0000318"/>
    <property type="project" value="GO_Central"/>
</dbReference>
<dbReference type="InterPro" id="IPR000536">
    <property type="entry name" value="Nucl_hrmn_rcpt_lig-bd"/>
</dbReference>
<organism evidence="1 2">
    <name type="scientific">Pristionchus pacificus</name>
    <name type="common">Parasitic nematode worm</name>
    <dbReference type="NCBI Taxonomy" id="54126"/>
    <lineage>
        <taxon>Eukaryota</taxon>
        <taxon>Metazoa</taxon>
        <taxon>Ecdysozoa</taxon>
        <taxon>Nematoda</taxon>
        <taxon>Chromadorea</taxon>
        <taxon>Rhabditida</taxon>
        <taxon>Rhabditina</taxon>
        <taxon>Diplogasteromorpha</taxon>
        <taxon>Diplogasteroidea</taxon>
        <taxon>Neodiplogasteridae</taxon>
        <taxon>Pristionchus</taxon>
    </lineage>
</organism>
<dbReference type="Gene3D" id="3.30.50.10">
    <property type="entry name" value="Erythroid Transcription Factor GATA-1, subunit A"/>
    <property type="match status" value="1"/>
</dbReference>
<dbReference type="PANTHER" id="PTHR46011:SF6">
    <property type="entry name" value="HIGH ZINC ACTIVATED NUCLEAR RECEPTOR PROTEIN"/>
    <property type="match status" value="1"/>
</dbReference>
<dbReference type="InterPro" id="IPR013088">
    <property type="entry name" value="Znf_NHR/GATA"/>
</dbReference>
<dbReference type="InterPro" id="IPR035500">
    <property type="entry name" value="NHR-like_dom_sf"/>
</dbReference>
<name>A0A2A6D1Q0_PRIPA</name>
<dbReference type="GO" id="GO:0008270">
    <property type="term" value="F:zinc ion binding"/>
    <property type="evidence" value="ECO:0007669"/>
    <property type="project" value="InterPro"/>
</dbReference>
<sequence length="371" mass="42172">MVKAQKIRNCLVCQASIAHTHMGVDSCRACGVFYRRNVKQESRLECHCGGKDVSRKDKVTSCRKCRYDKMKKLVAKATAGQISCVDDGDGPNENDVEIAEEIPDLPLQAAIQNDSSLSNEVEMSIDETTQDPSRSFIDHTSYFTCEPSCCDTPLLNKMKEAYSTLCLVRKSCEMNCLHHLEMHSQLKKETMTLRPAKFTNMVQFSQIFFVGLMDFATSSFPEFRDLSAENRYNLVQTNFTLMSSLDGSYRSNHHFPEDSTVMLSYTCYVSEDTIDDFFKGSPQEANREEAVEQFRRNMELTNKTTKAQFGKLKPSIEEFIALFGMALWNDYKSLLSTEGADLYMYTKKGVKEFAPRLGELFCLLINEEACV</sequence>
<dbReference type="SUPFAM" id="SSF48508">
    <property type="entry name" value="Nuclear receptor ligand-binding domain"/>
    <property type="match status" value="1"/>
</dbReference>
<dbReference type="InterPro" id="IPR001628">
    <property type="entry name" value="Znf_hrmn_rcpt"/>
</dbReference>
<gene>
    <name evidence="1" type="primary">WBGene00280725</name>
</gene>
<accession>A0A2A6D1Q0</accession>
<dbReference type="Pfam" id="PF00105">
    <property type="entry name" value="zf-C4"/>
    <property type="match status" value="1"/>
</dbReference>
<dbReference type="PANTHER" id="PTHR46011">
    <property type="entry name" value="NUCLEAR HORMONE RECEPTOR FAMILY MEMBER NHR-86-RELATED"/>
    <property type="match status" value="1"/>
</dbReference>
<dbReference type="GO" id="GO:0043565">
    <property type="term" value="F:sequence-specific DNA binding"/>
    <property type="evidence" value="ECO:0007669"/>
    <property type="project" value="InterPro"/>
</dbReference>
<dbReference type="Proteomes" id="UP000005239">
    <property type="component" value="Unassembled WGS sequence"/>
</dbReference>
<dbReference type="PROSITE" id="PS51030">
    <property type="entry name" value="NUCLEAR_REC_DBD_2"/>
    <property type="match status" value="1"/>
</dbReference>
<dbReference type="Gene3D" id="1.10.565.10">
    <property type="entry name" value="Retinoid X Receptor"/>
    <property type="match status" value="1"/>
</dbReference>
<dbReference type="OrthoDB" id="5816380at2759"/>
<dbReference type="SUPFAM" id="SSF57716">
    <property type="entry name" value="Glucocorticoid receptor-like (DNA-binding domain)"/>
    <property type="match status" value="1"/>
</dbReference>
<evidence type="ECO:0000313" key="1">
    <source>
        <dbReference type="EnsemblMetazoa" id="PPA42356.1"/>
    </source>
</evidence>
<reference evidence="2" key="1">
    <citation type="journal article" date="2008" name="Nat. Genet.">
        <title>The Pristionchus pacificus genome provides a unique perspective on nematode lifestyle and parasitism.</title>
        <authorList>
            <person name="Dieterich C."/>
            <person name="Clifton S.W."/>
            <person name="Schuster L.N."/>
            <person name="Chinwalla A."/>
            <person name="Delehaunty K."/>
            <person name="Dinkelacker I."/>
            <person name="Fulton L."/>
            <person name="Fulton R."/>
            <person name="Godfrey J."/>
            <person name="Minx P."/>
            <person name="Mitreva M."/>
            <person name="Roeseler W."/>
            <person name="Tian H."/>
            <person name="Witte H."/>
            <person name="Yang S.P."/>
            <person name="Wilson R.K."/>
            <person name="Sommer R.J."/>
        </authorList>
    </citation>
    <scope>NUCLEOTIDE SEQUENCE [LARGE SCALE GENOMIC DNA]</scope>
    <source>
        <strain evidence="2">PS312</strain>
    </source>
</reference>
<reference evidence="1" key="2">
    <citation type="submission" date="2022-06" db="UniProtKB">
        <authorList>
            <consortium name="EnsemblMetazoa"/>
        </authorList>
    </citation>
    <scope>IDENTIFICATION</scope>
    <source>
        <strain evidence="1">PS312</strain>
    </source>
</reference>
<dbReference type="SMART" id="SM00399">
    <property type="entry name" value="ZnF_C4"/>
    <property type="match status" value="1"/>
</dbReference>
<dbReference type="GO" id="GO:0003700">
    <property type="term" value="F:DNA-binding transcription factor activity"/>
    <property type="evidence" value="ECO:0000318"/>
    <property type="project" value="GO_Central"/>
</dbReference>
<accession>A0A8R1YZL6</accession>